<keyword evidence="2" id="KW-1185">Reference proteome</keyword>
<evidence type="ECO:0000313" key="1">
    <source>
        <dbReference type="EMBL" id="KAA5607531.1"/>
    </source>
</evidence>
<evidence type="ECO:0000313" key="2">
    <source>
        <dbReference type="Proteomes" id="UP000324065"/>
    </source>
</evidence>
<gene>
    <name evidence="1" type="ORF">F1188_01845</name>
</gene>
<dbReference type="EMBL" id="VWPJ01000001">
    <property type="protein sequence ID" value="KAA5607531.1"/>
    <property type="molecule type" value="Genomic_DNA"/>
</dbReference>
<dbReference type="Proteomes" id="UP000324065">
    <property type="component" value="Unassembled WGS sequence"/>
</dbReference>
<reference evidence="1 2" key="1">
    <citation type="submission" date="2019-09" db="EMBL/GenBank/DDBJ databases">
        <title>Genome sequence of Roseospira marina, one of the more divergent members of the non-sulfur purple photosynthetic bacterial family, the Rhodospirillaceae.</title>
        <authorList>
            <person name="Meyer T."/>
            <person name="Kyndt J."/>
        </authorList>
    </citation>
    <scope>NUCLEOTIDE SEQUENCE [LARGE SCALE GENOMIC DNA]</scope>
    <source>
        <strain evidence="1 2">DSM 15113</strain>
    </source>
</reference>
<proteinExistence type="predicted"/>
<comment type="caution">
    <text evidence="1">The sequence shown here is derived from an EMBL/GenBank/DDBJ whole genome shotgun (WGS) entry which is preliminary data.</text>
</comment>
<sequence length="206" mass="23149">MGDNVKNPPLSISDFKANGRLHLRQSDVDAFGTTKPVRVVELPAGFRLFKLTKGEAPAHPTYGVTPWWSPVLPYREDYEGALGRYHQAKLNKIDMSAMVRYMSAVCIDWNDLDNYIEVVTQVPISAFWGTFAAQKKWSDAGKKSLHKERQVSVSGIGAEDARLPDDIGVLEAWQFFIPKLKDEHITRHSIINAHDMVALGIHFGFV</sequence>
<name>A0A5M6IGV5_9PROT</name>
<dbReference type="AlphaFoldDB" id="A0A5M6IGV5"/>
<accession>A0A5M6IGV5</accession>
<protein>
    <submittedName>
        <fullName evidence="1">Uncharacterized protein</fullName>
    </submittedName>
</protein>
<dbReference type="OrthoDB" id="8479563at2"/>
<dbReference type="RefSeq" id="WP_150060664.1">
    <property type="nucleotide sequence ID" value="NZ_JACHII010000001.1"/>
</dbReference>
<organism evidence="1 2">
    <name type="scientific">Roseospira marina</name>
    <dbReference type="NCBI Taxonomy" id="140057"/>
    <lineage>
        <taxon>Bacteria</taxon>
        <taxon>Pseudomonadati</taxon>
        <taxon>Pseudomonadota</taxon>
        <taxon>Alphaproteobacteria</taxon>
        <taxon>Rhodospirillales</taxon>
        <taxon>Rhodospirillaceae</taxon>
        <taxon>Roseospira</taxon>
    </lineage>
</organism>